<evidence type="ECO:0000313" key="2">
    <source>
        <dbReference type="EMBL" id="QBC45811.1"/>
    </source>
</evidence>
<dbReference type="EMBL" id="CP025781">
    <property type="protein sequence ID" value="QBC45811.1"/>
    <property type="molecule type" value="Genomic_DNA"/>
</dbReference>
<keyword evidence="1" id="KW-0472">Membrane</keyword>
<reference evidence="2 3" key="1">
    <citation type="submission" date="2018-01" db="EMBL/GenBank/DDBJ databases">
        <title>Genome sequence of Iodobacter sp. strain PCH194 isolated from Indian Trans-Himalaya.</title>
        <authorList>
            <person name="Kumar V."/>
            <person name="Thakur V."/>
            <person name="Kumar S."/>
            <person name="Singh D."/>
        </authorList>
    </citation>
    <scope>NUCLEOTIDE SEQUENCE [LARGE SCALE GENOMIC DNA]</scope>
    <source>
        <strain evidence="2 3">PCH194</strain>
    </source>
</reference>
<protein>
    <submittedName>
        <fullName evidence="2">Uncharacterized protein</fullName>
    </submittedName>
</protein>
<keyword evidence="3" id="KW-1185">Reference proteome</keyword>
<feature type="transmembrane region" description="Helical" evidence="1">
    <location>
        <begin position="46"/>
        <end position="67"/>
    </location>
</feature>
<dbReference type="KEGG" id="ifl:C1H71_18960"/>
<accession>A0A7G3GEJ2</accession>
<name>A0A7G3GEJ2_9NEIS</name>
<gene>
    <name evidence="2" type="ORF">C1H71_18960</name>
</gene>
<evidence type="ECO:0000313" key="3">
    <source>
        <dbReference type="Proteomes" id="UP000515917"/>
    </source>
</evidence>
<feature type="transmembrane region" description="Helical" evidence="1">
    <location>
        <begin position="12"/>
        <end position="34"/>
    </location>
</feature>
<evidence type="ECO:0000256" key="1">
    <source>
        <dbReference type="SAM" id="Phobius"/>
    </source>
</evidence>
<proteinExistence type="predicted"/>
<keyword evidence="1" id="KW-1133">Transmembrane helix</keyword>
<keyword evidence="1" id="KW-0812">Transmembrane</keyword>
<dbReference type="Proteomes" id="UP000515917">
    <property type="component" value="Chromosome"/>
</dbReference>
<sequence length="77" mass="8327">MSNIKPQTALNLGRAIISLAIFCMLAAIAIAYFYDAYFSISEQTCAHLTVLISAAFFKLGYVVRLAAHHALGNYNAG</sequence>
<dbReference type="AlphaFoldDB" id="A0A7G3GEJ2"/>
<organism evidence="2 3">
    <name type="scientific">Iodobacter fluviatilis</name>
    <dbReference type="NCBI Taxonomy" id="537"/>
    <lineage>
        <taxon>Bacteria</taxon>
        <taxon>Pseudomonadati</taxon>
        <taxon>Pseudomonadota</taxon>
        <taxon>Betaproteobacteria</taxon>
        <taxon>Neisseriales</taxon>
        <taxon>Chitinibacteraceae</taxon>
        <taxon>Iodobacter</taxon>
    </lineage>
</organism>